<dbReference type="PROSITE" id="PS50209">
    <property type="entry name" value="CARD"/>
    <property type="match status" value="2"/>
</dbReference>
<name>A0A6J8B640_MYTCO</name>
<dbReference type="OrthoDB" id="5962960at2759"/>
<organism evidence="4 5">
    <name type="scientific">Mytilus coruscus</name>
    <name type="common">Sea mussel</name>
    <dbReference type="NCBI Taxonomy" id="42192"/>
    <lineage>
        <taxon>Eukaryota</taxon>
        <taxon>Metazoa</taxon>
        <taxon>Spiralia</taxon>
        <taxon>Lophotrochozoa</taxon>
        <taxon>Mollusca</taxon>
        <taxon>Bivalvia</taxon>
        <taxon>Autobranchia</taxon>
        <taxon>Pteriomorphia</taxon>
        <taxon>Mytilida</taxon>
        <taxon>Mytiloidea</taxon>
        <taxon>Mytilidae</taxon>
        <taxon>Mytilinae</taxon>
        <taxon>Mytilus</taxon>
    </lineage>
</organism>
<feature type="domain" description="CARD" evidence="3">
    <location>
        <begin position="1327"/>
        <end position="1395"/>
    </location>
</feature>
<evidence type="ECO:0000259" key="3">
    <source>
        <dbReference type="PROSITE" id="PS50209"/>
    </source>
</evidence>
<feature type="compositionally biased region" description="Basic residues" evidence="1">
    <location>
        <begin position="459"/>
        <end position="468"/>
    </location>
</feature>
<keyword evidence="5" id="KW-1185">Reference proteome</keyword>
<feature type="signal peptide" evidence="2">
    <location>
        <begin position="1"/>
        <end position="16"/>
    </location>
</feature>
<dbReference type="EMBL" id="CACVKT020002695">
    <property type="protein sequence ID" value="CAC5379355.1"/>
    <property type="molecule type" value="Genomic_DNA"/>
</dbReference>
<dbReference type="Gene3D" id="3.40.50.300">
    <property type="entry name" value="P-loop containing nucleotide triphosphate hydrolases"/>
    <property type="match status" value="1"/>
</dbReference>
<keyword evidence="2" id="KW-0732">Signal</keyword>
<dbReference type="Proteomes" id="UP000507470">
    <property type="component" value="Unassembled WGS sequence"/>
</dbReference>
<dbReference type="CDD" id="cd01671">
    <property type="entry name" value="CARD"/>
    <property type="match status" value="2"/>
</dbReference>
<dbReference type="GO" id="GO:0042981">
    <property type="term" value="P:regulation of apoptotic process"/>
    <property type="evidence" value="ECO:0007669"/>
    <property type="project" value="InterPro"/>
</dbReference>
<dbReference type="SUPFAM" id="SSF47986">
    <property type="entry name" value="DEATH domain"/>
    <property type="match status" value="2"/>
</dbReference>
<dbReference type="CDD" id="cd01670">
    <property type="entry name" value="Death"/>
    <property type="match status" value="1"/>
</dbReference>
<dbReference type="InterPro" id="IPR027417">
    <property type="entry name" value="P-loop_NTPase"/>
</dbReference>
<evidence type="ECO:0000256" key="2">
    <source>
        <dbReference type="SAM" id="SignalP"/>
    </source>
</evidence>
<evidence type="ECO:0000256" key="1">
    <source>
        <dbReference type="SAM" id="MobiDB-lite"/>
    </source>
</evidence>
<dbReference type="InterPro" id="IPR001315">
    <property type="entry name" value="CARD"/>
</dbReference>
<dbReference type="GO" id="GO:0070513">
    <property type="term" value="F:death domain binding"/>
    <property type="evidence" value="ECO:0007669"/>
    <property type="project" value="InterPro"/>
</dbReference>
<accession>A0A6J8B640</accession>
<feature type="chain" id="PRO_5026905579" description="CARD domain-containing protein" evidence="2">
    <location>
        <begin position="17"/>
        <end position="1424"/>
    </location>
</feature>
<gene>
    <name evidence="4" type="ORF">MCOR_15429</name>
</gene>
<reference evidence="4 5" key="1">
    <citation type="submission" date="2020-06" db="EMBL/GenBank/DDBJ databases">
        <authorList>
            <person name="Li R."/>
            <person name="Bekaert M."/>
        </authorList>
    </citation>
    <scope>NUCLEOTIDE SEQUENCE [LARGE SCALE GENOMIC DNA]</scope>
    <source>
        <strain evidence="5">wild</strain>
    </source>
</reference>
<dbReference type="Pfam" id="PF00619">
    <property type="entry name" value="CARD"/>
    <property type="match status" value="2"/>
</dbReference>
<dbReference type="GO" id="GO:0002020">
    <property type="term" value="F:protease binding"/>
    <property type="evidence" value="ECO:0007669"/>
    <property type="project" value="InterPro"/>
</dbReference>
<dbReference type="PANTHER" id="PTHR15034:SF5">
    <property type="entry name" value="DEATH DOMAIN-CONTAINING PROTEIN CRADD"/>
    <property type="match status" value="1"/>
</dbReference>
<evidence type="ECO:0000313" key="5">
    <source>
        <dbReference type="Proteomes" id="UP000507470"/>
    </source>
</evidence>
<dbReference type="Gene3D" id="1.10.533.10">
    <property type="entry name" value="Death Domain, Fas"/>
    <property type="match status" value="3"/>
</dbReference>
<dbReference type="SUPFAM" id="SSF52540">
    <property type="entry name" value="P-loop containing nucleoside triphosphate hydrolases"/>
    <property type="match status" value="1"/>
</dbReference>
<feature type="region of interest" description="Disordered" evidence="1">
    <location>
        <begin position="407"/>
        <end position="470"/>
    </location>
</feature>
<dbReference type="PANTHER" id="PTHR15034">
    <property type="entry name" value="DEATH DOMAIN-CONTAINING PROTEIN CRADD"/>
    <property type="match status" value="1"/>
</dbReference>
<dbReference type="InterPro" id="IPR011029">
    <property type="entry name" value="DEATH-like_dom_sf"/>
</dbReference>
<dbReference type="InterPro" id="IPR037939">
    <property type="entry name" value="CRADD"/>
</dbReference>
<evidence type="ECO:0000313" key="4">
    <source>
        <dbReference type="EMBL" id="CAC5379355.1"/>
    </source>
</evidence>
<dbReference type="InterPro" id="IPR036388">
    <property type="entry name" value="WH-like_DNA-bd_sf"/>
</dbReference>
<feature type="compositionally biased region" description="Polar residues" evidence="1">
    <location>
        <begin position="419"/>
        <end position="454"/>
    </location>
</feature>
<feature type="domain" description="CARD" evidence="3">
    <location>
        <begin position="1208"/>
        <end position="1284"/>
    </location>
</feature>
<proteinExistence type="predicted"/>
<sequence>MVISFLLVPLTRHVTSVSFLLVPHTRHVTSISFLLIPLTRHVTSVSVLLVPHKACDVNITPTCSSHKTCDVNIILACFSHKACDINIILTCSSHKACGVNIILTYSSYKACDVNIILTCSPHKACDINIILTYSPHKACDISIILTCSSHKACDVNIILTCSSHKACDGNIILTCSSQGLSHQYHSYLFLTRHVTSISFLLVPLTRHVTSVSFLLVPHKACDVNIILTCSPHKACDVNIIPTCSSHKTCDVNIILTCSSHKACDVNIILTCSSHKACDVNIILTCSSHKACDVNIILTCSSHKACGNSIGKGEQSAMLNRLLGKGSYESFDMRCMVTGQFSVGKSTLVKLLAGDVIPEGRHPTDGISLVEGRCGLDIETKSWILIDPEAYNALDVVYNKVLMTSLEEEESEPTKKLDQASDTSPTGYAKATLSSLPSEQSAAAQSLPPQKSSNVPLMVKQKKEKMKTRMTKEEIRRKMEKVLKSGKYKMKVGRLIFWDFGGQYVYLTTHQTFMTFRALFLVVFDGSKDLHEQVPDVLCFPGQHMTPTPAVFLQYWVNSILTYCKVVYAGIPKILFVATHKDKVPKENVETRREELYSGIEELFKDHEGHHHLVLRPLIFVNAKNQDDPEIEVLKKTITELTFNHPCWGERMPNACVPLELEIAELVAEGKQIMSLAEVKELNAISEVSVLSPEQLTDFLHYQHSLGKIVYFDTPQLRDNVIISPLLMVEVMRSFITDVEFWPKEDNTRKTFKKMSANGMIQKVDLYQIWEQEEFRQILPFKEYIFDMLIHLDIVSEQRRYDTQTGSRLPVEHFFVPCMLAQRNNTDFLTQECTPDRTVSLAFVFKGTIIPPALPNRLICACLSMWTLKEYRRRKLMFSGFVGLSFDKEHDIVVCVEGNKILLYLVHKRSKGLIIPDIATSVRDCLFITLERISEFYQSSIHCKSSSKLPFHTEYSCSKLSCFTSENKIASETEECLCKHGENIKNNWCIWNKKKEQKQCDPNCPGLSENALTQIPSNTELLRLSNNCETRMLHDLALHLGMEETLWNDMEYNYPGNTQIVKFLTLMHLKESDEISFAELDNGLREMKITTHKLCVVRRRKQVKSSIPDDILDCIPSDEILDKLAPLMGDIVLQLGIELELSVEEIEGIIKKCDRDLPAQNKEVLFTWRKDRTVKPTIRVLEQAFVNIRKGARCLKEVVKDVDPNTLKAVETATDRIRENENRIIQDIQISQIIDHMMTHLVISADDRRDIEHYPRQDDQNKALLDIVIKRKESAYSVFVDGLRNYGYEDIANDLKCDLQGISPITALVSAEYEGLSDWNVPLYKVRLQKNYLKIITDIQHDSIVDHLISRYVVSVDDGKKIQSGKTPQEKNRNLMDMLLRKNEQGFNEFLKALRKDSIYADLADQIEKTEVTPTDMATLHKCLK</sequence>
<protein>
    <recommendedName>
        <fullName evidence="3">CARD domain-containing protein</fullName>
    </recommendedName>
</protein>
<dbReference type="Gene3D" id="1.10.10.10">
    <property type="entry name" value="Winged helix-like DNA-binding domain superfamily/Winged helix DNA-binding domain"/>
    <property type="match status" value="1"/>
</dbReference>